<keyword evidence="1" id="KW-0732">Signal</keyword>
<dbReference type="Proteomes" id="UP001610334">
    <property type="component" value="Unassembled WGS sequence"/>
</dbReference>
<evidence type="ECO:0000313" key="3">
    <source>
        <dbReference type="Proteomes" id="UP001610334"/>
    </source>
</evidence>
<dbReference type="EMBL" id="JBFXLT010000127">
    <property type="protein sequence ID" value="KAL2807913.1"/>
    <property type="molecule type" value="Genomic_DNA"/>
</dbReference>
<protein>
    <recommendedName>
        <fullName evidence="4">Secreted protein</fullName>
    </recommendedName>
</protein>
<accession>A0ABR4GZ93</accession>
<evidence type="ECO:0000256" key="1">
    <source>
        <dbReference type="SAM" id="SignalP"/>
    </source>
</evidence>
<feature type="signal peptide" evidence="1">
    <location>
        <begin position="1"/>
        <end position="26"/>
    </location>
</feature>
<feature type="chain" id="PRO_5045791795" description="Secreted protein" evidence="1">
    <location>
        <begin position="27"/>
        <end position="71"/>
    </location>
</feature>
<proteinExistence type="predicted"/>
<keyword evidence="3" id="KW-1185">Reference proteome</keyword>
<reference evidence="2 3" key="1">
    <citation type="submission" date="2024-07" db="EMBL/GenBank/DDBJ databases">
        <title>Section-level genome sequencing and comparative genomics of Aspergillus sections Usti and Cavernicolus.</title>
        <authorList>
            <consortium name="Lawrence Berkeley National Laboratory"/>
            <person name="Nybo J.L."/>
            <person name="Vesth T.C."/>
            <person name="Theobald S."/>
            <person name="Frisvad J.C."/>
            <person name="Larsen T.O."/>
            <person name="Kjaerboelling I."/>
            <person name="Rothschild-Mancinelli K."/>
            <person name="Lyhne E.K."/>
            <person name="Kogle M.E."/>
            <person name="Barry K."/>
            <person name="Clum A."/>
            <person name="Na H."/>
            <person name="Ledsgaard L."/>
            <person name="Lin J."/>
            <person name="Lipzen A."/>
            <person name="Kuo A."/>
            <person name="Riley R."/>
            <person name="Mondo S."/>
            <person name="Labutti K."/>
            <person name="Haridas S."/>
            <person name="Pangalinan J."/>
            <person name="Salamov A.A."/>
            <person name="Simmons B.A."/>
            <person name="Magnuson J.K."/>
            <person name="Chen J."/>
            <person name="Drula E."/>
            <person name="Henrissat B."/>
            <person name="Wiebenga A."/>
            <person name="Lubbers R.J."/>
            <person name="Gomes A.C."/>
            <person name="Makela M.R."/>
            <person name="Stajich J."/>
            <person name="Grigoriev I.V."/>
            <person name="Mortensen U.H."/>
            <person name="De Vries R.P."/>
            <person name="Baker S.E."/>
            <person name="Andersen M.R."/>
        </authorList>
    </citation>
    <scope>NUCLEOTIDE SEQUENCE [LARGE SCALE GENOMIC DNA]</scope>
    <source>
        <strain evidence="2 3">CBS 588.65</strain>
    </source>
</reference>
<gene>
    <name evidence="2" type="ORF">BJX63DRAFT_410944</name>
</gene>
<evidence type="ECO:0008006" key="4">
    <source>
        <dbReference type="Google" id="ProtNLM"/>
    </source>
</evidence>
<sequence length="71" mass="8177">MKCFTRKATATLLFMWLVLIMNLSDPYNSQTAGLRQISLTTLYRSVKLRAWEFVQYSTLTILSYCNTSSQG</sequence>
<comment type="caution">
    <text evidence="2">The sequence shown here is derived from an EMBL/GenBank/DDBJ whole genome shotgun (WGS) entry which is preliminary data.</text>
</comment>
<name>A0ABR4GZ93_9EURO</name>
<organism evidence="2 3">
    <name type="scientific">Aspergillus granulosus</name>
    <dbReference type="NCBI Taxonomy" id="176169"/>
    <lineage>
        <taxon>Eukaryota</taxon>
        <taxon>Fungi</taxon>
        <taxon>Dikarya</taxon>
        <taxon>Ascomycota</taxon>
        <taxon>Pezizomycotina</taxon>
        <taxon>Eurotiomycetes</taxon>
        <taxon>Eurotiomycetidae</taxon>
        <taxon>Eurotiales</taxon>
        <taxon>Aspergillaceae</taxon>
        <taxon>Aspergillus</taxon>
        <taxon>Aspergillus subgen. Nidulantes</taxon>
    </lineage>
</organism>
<evidence type="ECO:0000313" key="2">
    <source>
        <dbReference type="EMBL" id="KAL2807913.1"/>
    </source>
</evidence>